<proteinExistence type="predicted"/>
<reference evidence="5" key="1">
    <citation type="submission" date="2016-04" db="UniProtKB">
        <authorList>
            <consortium name="WormBaseParasite"/>
        </authorList>
    </citation>
    <scope>IDENTIFICATION</scope>
</reference>
<dbReference type="GO" id="GO:0003725">
    <property type="term" value="F:double-stranded RNA binding"/>
    <property type="evidence" value="ECO:0007669"/>
    <property type="project" value="TreeGrafter"/>
</dbReference>
<dbReference type="GO" id="GO:0000209">
    <property type="term" value="P:protein polyubiquitination"/>
    <property type="evidence" value="ECO:0007669"/>
    <property type="project" value="TreeGrafter"/>
</dbReference>
<gene>
    <name evidence="3" type="ORF">EVEC_LOCUS4309</name>
</gene>
<dbReference type="InterPro" id="IPR052249">
    <property type="entry name" value="Roquin_domain"/>
</dbReference>
<dbReference type="InterPro" id="IPR000571">
    <property type="entry name" value="Znf_CCCH"/>
</dbReference>
<dbReference type="Pfam" id="PF21206">
    <property type="entry name" value="Roquin_1_2-like_ROQ"/>
    <property type="match status" value="1"/>
</dbReference>
<protein>
    <submittedName>
        <fullName evidence="5">RING-type E3 ubiquitin transferase</fullName>
    </submittedName>
</protein>
<dbReference type="STRING" id="51028.A0A158QAB0"/>
<reference evidence="3 4" key="2">
    <citation type="submission" date="2018-10" db="EMBL/GenBank/DDBJ databases">
        <authorList>
            <consortium name="Pathogen Informatics"/>
        </authorList>
    </citation>
    <scope>NUCLEOTIDE SEQUENCE [LARGE SCALE GENOMIC DNA]</scope>
</reference>
<dbReference type="GO" id="GO:0000288">
    <property type="term" value="P:nuclear-transcribed mRNA catabolic process, deadenylation-dependent decay"/>
    <property type="evidence" value="ECO:0007669"/>
    <property type="project" value="TreeGrafter"/>
</dbReference>
<feature type="zinc finger region" description="C3H1-type" evidence="1">
    <location>
        <begin position="241"/>
        <end position="275"/>
    </location>
</feature>
<dbReference type="Proteomes" id="UP000274131">
    <property type="component" value="Unassembled WGS sequence"/>
</dbReference>
<feature type="domain" description="C3H1-type" evidence="2">
    <location>
        <begin position="241"/>
        <end position="275"/>
    </location>
</feature>
<evidence type="ECO:0000313" key="5">
    <source>
        <dbReference type="WBParaSite" id="EVEC_0000460101-mRNA-1"/>
    </source>
</evidence>
<evidence type="ECO:0000313" key="4">
    <source>
        <dbReference type="Proteomes" id="UP000274131"/>
    </source>
</evidence>
<dbReference type="GO" id="GO:0008270">
    <property type="term" value="F:zinc ion binding"/>
    <property type="evidence" value="ECO:0007669"/>
    <property type="project" value="UniProtKB-KW"/>
</dbReference>
<name>A0A158QAB0_ENTVE</name>
<keyword evidence="4" id="KW-1185">Reference proteome</keyword>
<evidence type="ECO:0000313" key="3">
    <source>
        <dbReference type="EMBL" id="VDD89558.1"/>
    </source>
</evidence>
<dbReference type="WBParaSite" id="EVEC_0000460101-mRNA-1">
    <property type="protein sequence ID" value="EVEC_0000460101-mRNA-1"/>
    <property type="gene ID" value="EVEC_0000460101"/>
</dbReference>
<dbReference type="AlphaFoldDB" id="A0A158QAB0"/>
<dbReference type="GO" id="GO:0003729">
    <property type="term" value="F:mRNA binding"/>
    <property type="evidence" value="ECO:0007669"/>
    <property type="project" value="TreeGrafter"/>
</dbReference>
<dbReference type="GO" id="GO:0061630">
    <property type="term" value="F:ubiquitin protein ligase activity"/>
    <property type="evidence" value="ECO:0007669"/>
    <property type="project" value="TreeGrafter"/>
</dbReference>
<dbReference type="InterPro" id="IPR048575">
    <property type="entry name" value="Roquin_1_2-like_ROQ"/>
</dbReference>
<dbReference type="Gene3D" id="1.20.120.1790">
    <property type="match status" value="2"/>
</dbReference>
<keyword evidence="1" id="KW-0479">Metal-binding</keyword>
<accession>A0A158QAB0</accession>
<keyword evidence="1" id="KW-0863">Zinc-finger</keyword>
<dbReference type="EMBL" id="UXUI01007819">
    <property type="protein sequence ID" value="VDD89558.1"/>
    <property type="molecule type" value="Genomic_DNA"/>
</dbReference>
<organism evidence="5">
    <name type="scientific">Enterobius vermicularis</name>
    <name type="common">Human pinworm</name>
    <dbReference type="NCBI Taxonomy" id="51028"/>
    <lineage>
        <taxon>Eukaryota</taxon>
        <taxon>Metazoa</taxon>
        <taxon>Ecdysozoa</taxon>
        <taxon>Nematoda</taxon>
        <taxon>Chromadorea</taxon>
        <taxon>Rhabditida</taxon>
        <taxon>Spirurina</taxon>
        <taxon>Oxyuridomorpha</taxon>
        <taxon>Oxyuroidea</taxon>
        <taxon>Oxyuridae</taxon>
        <taxon>Enterobius</taxon>
    </lineage>
</organism>
<dbReference type="OrthoDB" id="10067217at2759"/>
<dbReference type="PROSITE" id="PS50103">
    <property type="entry name" value="ZF_C3H1"/>
    <property type="match status" value="1"/>
</dbReference>
<dbReference type="GO" id="GO:0035613">
    <property type="term" value="F:RNA stem-loop binding"/>
    <property type="evidence" value="ECO:0007669"/>
    <property type="project" value="TreeGrafter"/>
</dbReference>
<evidence type="ECO:0000259" key="2">
    <source>
        <dbReference type="PROSITE" id="PS50103"/>
    </source>
</evidence>
<dbReference type="PANTHER" id="PTHR13139:SF54">
    <property type="entry name" value="RING-TYPE E3 UBIQUITIN TRANSFERASE"/>
    <property type="match status" value="1"/>
</dbReference>
<dbReference type="GO" id="GO:0006511">
    <property type="term" value="P:ubiquitin-dependent protein catabolic process"/>
    <property type="evidence" value="ECO:0007669"/>
    <property type="project" value="TreeGrafter"/>
</dbReference>
<sequence>MAEEEGRQRALKTARGLAERILTELLIGHQNSTHLSSSLWSAVRARGCQFLGPAMQEDVLRLILLTLSDGDLIARKTLVMYIVQTLGKDYPQVIKREGESSLMQLKSEFRDYDTLRREHDSQIVQIAVEAGLRVSPDQWSALLYGDQLHRSHMQSIIDKLQSSEAFEQMIREFQTVLRDNDHDFLLPLVPLFERFNRYDTNSNGYSVHYGQGFSGIPNWQDAMELFDALSLIVDSYVDFTKKRSLICVNVSYSLEVESGKVCPRGNRCTYAHSKVELRRPGQRKQQMNNQNNSLLSDFLTNFAFTSDSHLLPRGAPPSQVVQHQTYNAPCDLRPVIPSAAPPNPVNVVSVPPVAQSLGTHTVVIDPRQPIALGAENAGIVPMPVPVVPVVVQRTPAVEPSNATIPVLPVVVQSGPAVPTVSAMPGVPGVDAVPPPPPVLVGTIPLPPNNAVANPRPPQPVIVPTMWQVPTPQPMKRVATALPPQNASQVIPMPVAVPPSQVPFDVGGMRWMPSCGRIIDDLNSRTIEMPFECPEPYWPVFDDGRCAVTVTPASSTDGHMIPVYNGRHSSQFCQGKTSDYEDEEQLKLRRNEIISRLAGLHQSGTGNLSCEESADDDDLQRFKVYFQIGAFSHVSYTVANSVLYDEKEMSVVSTSGGSLQLPPIPLRYSVPSADETTSCLNEKAVVSAVVLPVCSPCVYSTTTKLATVQAPCAVMQIKDTISQPLPTPAIQRPYSMFSSTYFDLQIARQKIVDPAVVVEHLPPVIRPFPAAPIDPQNVVSLTLDRIVDVKERLNDVEKNGGLGCSAEKQQLKVELNIASRQIQSLDQKTKQTCLLRELEVVEKKMENLNVHQ</sequence>
<keyword evidence="1" id="KW-0862">Zinc</keyword>
<evidence type="ECO:0000256" key="1">
    <source>
        <dbReference type="PROSITE-ProRule" id="PRU00723"/>
    </source>
</evidence>
<dbReference type="PANTHER" id="PTHR13139">
    <property type="entry name" value="RING FINGER AND CCCH-TYPE ZINC FINGER DOMAIN-CONTAINING PROTEIN"/>
    <property type="match status" value="1"/>
</dbReference>
<dbReference type="GO" id="GO:0010494">
    <property type="term" value="C:cytoplasmic stress granule"/>
    <property type="evidence" value="ECO:0007669"/>
    <property type="project" value="TreeGrafter"/>
</dbReference>